<feature type="transmembrane region" description="Helical" evidence="7">
    <location>
        <begin position="43"/>
        <end position="62"/>
    </location>
</feature>
<dbReference type="GO" id="GO:0009922">
    <property type="term" value="F:fatty acid elongase activity"/>
    <property type="evidence" value="ECO:0007669"/>
    <property type="project" value="UniProtKB-EC"/>
</dbReference>
<dbReference type="SUPFAM" id="SSF53901">
    <property type="entry name" value="Thiolase-like"/>
    <property type="match status" value="2"/>
</dbReference>
<keyword evidence="7" id="KW-0472">Membrane</keyword>
<evidence type="ECO:0000256" key="7">
    <source>
        <dbReference type="SAM" id="Phobius"/>
    </source>
</evidence>
<keyword evidence="11" id="KW-1185">Reference proteome</keyword>
<evidence type="ECO:0000259" key="9">
    <source>
        <dbReference type="Pfam" id="PF08541"/>
    </source>
</evidence>
<dbReference type="Pfam" id="PF08541">
    <property type="entry name" value="ACP_syn_III_C"/>
    <property type="match status" value="1"/>
</dbReference>
<organism evidence="10 11">
    <name type="scientific">Kalanchoe fedtschenkoi</name>
    <name type="common">Lavender scallops</name>
    <name type="synonym">South American air plant</name>
    <dbReference type="NCBI Taxonomy" id="63787"/>
    <lineage>
        <taxon>Eukaryota</taxon>
        <taxon>Viridiplantae</taxon>
        <taxon>Streptophyta</taxon>
        <taxon>Embryophyta</taxon>
        <taxon>Tracheophyta</taxon>
        <taxon>Spermatophyta</taxon>
        <taxon>Magnoliopsida</taxon>
        <taxon>eudicotyledons</taxon>
        <taxon>Gunneridae</taxon>
        <taxon>Pentapetalae</taxon>
        <taxon>Saxifragales</taxon>
        <taxon>Crassulaceae</taxon>
        <taxon>Kalanchoe</taxon>
    </lineage>
</organism>
<feature type="domain" description="FAE" evidence="8">
    <location>
        <begin position="63"/>
        <end position="349"/>
    </location>
</feature>
<dbReference type="GO" id="GO:0016020">
    <property type="term" value="C:membrane"/>
    <property type="evidence" value="ECO:0007669"/>
    <property type="project" value="InterPro"/>
</dbReference>
<comment type="similarity">
    <text evidence="2 6">Belongs to the thiolase-like superfamily. Chalcone/stilbene synthases family.</text>
</comment>
<dbReference type="AlphaFoldDB" id="A0A7N0UIM3"/>
<keyword evidence="4 6" id="KW-0012">Acyltransferase</keyword>
<accession>A0A7N0UIM3</accession>
<dbReference type="Gene3D" id="3.40.47.10">
    <property type="match status" value="1"/>
</dbReference>
<sequence length="474" mass="53478">MPEKTSQRSTWPPFRPQLILFSVLAAKIYEHELSHGSANAHALVYYHAMLTFALAVAVLFWINRSMPIFLLNFTCYKAPDSYRMPISNFAEHAYLDKRLTAESSSFLVKIMENSGFSDETSISLPQGVIPIENKWAGAMEECQTVVFSVVANLLRKCRIKPKNIDILVTHSSMFSPVPSITAMIVNKFEMRSNVMSYNLSGMGCSAGIIAVDLAKDLLRVHRNSLALVVTTEVLHMNWYTGTNRSMLLANCLFRMGGTAMLLSSRDRDKRMAKYELQHIVRTTKAQSNKSYGCVFQDTDMENKKGVSISKNILNIAGDALKTNIATLGPKVLPLDEQFYYLVSLICRKVKLLRSRGIYMPSFRAAFEHFCIHTGGRSVIKAMKTELKLNDEDIEASKMALYRFGNTSSSSIWYELSYVEAKGRMKSGDRIWQIAFGSGFKCNSAVWKCLQNLSSLEEDNPWMKIIDSYPVDIPD</sequence>
<dbReference type="PANTHER" id="PTHR31561">
    <property type="entry name" value="3-KETOACYL-COA SYNTHASE"/>
    <property type="match status" value="1"/>
</dbReference>
<dbReference type="PIRSF" id="PIRSF036417">
    <property type="entry name" value="3-ktacl-CoA_syn"/>
    <property type="match status" value="1"/>
</dbReference>
<dbReference type="InterPro" id="IPR013601">
    <property type="entry name" value="FAE1_typ3_polyketide_synth"/>
</dbReference>
<dbReference type="GO" id="GO:0006633">
    <property type="term" value="P:fatty acid biosynthetic process"/>
    <property type="evidence" value="ECO:0007669"/>
    <property type="project" value="UniProtKB-UniPathway"/>
</dbReference>
<evidence type="ECO:0000256" key="1">
    <source>
        <dbReference type="ARBA" id="ARBA00005194"/>
    </source>
</evidence>
<dbReference type="Gramene" id="Kaladp0069s0032.1.v1.1">
    <property type="protein sequence ID" value="Kaladp0069s0032.1.v1.1.CDS.1"/>
    <property type="gene ID" value="Kaladp0069s0032.v1.1"/>
</dbReference>
<evidence type="ECO:0000313" key="10">
    <source>
        <dbReference type="EnsemblPlants" id="Kaladp0069s0032.1.v1.1.CDS.1"/>
    </source>
</evidence>
<dbReference type="Proteomes" id="UP000594263">
    <property type="component" value="Unplaced"/>
</dbReference>
<dbReference type="OMA" id="PNTENKW"/>
<dbReference type="EC" id="2.3.1.-" evidence="6"/>
<dbReference type="EnsemblPlants" id="Kaladp0069s0032.1.v1.1">
    <property type="protein sequence ID" value="Kaladp0069s0032.1.v1.1.CDS.1"/>
    <property type="gene ID" value="Kaladp0069s0032.v1.1"/>
</dbReference>
<feature type="domain" description="Beta-ketoacyl-[acyl-carrier-protein] synthase III C-terminal" evidence="9">
    <location>
        <begin position="367"/>
        <end position="447"/>
    </location>
</feature>
<evidence type="ECO:0000256" key="5">
    <source>
        <dbReference type="ARBA" id="ARBA00047375"/>
    </source>
</evidence>
<dbReference type="InterPro" id="IPR013747">
    <property type="entry name" value="ACP_syn_III_C"/>
</dbReference>
<name>A0A7N0UIM3_KALFE</name>
<dbReference type="InterPro" id="IPR012392">
    <property type="entry name" value="3-ktacl-CoA_syn"/>
</dbReference>
<dbReference type="Pfam" id="PF08392">
    <property type="entry name" value="FAE1_CUT1_RppA"/>
    <property type="match status" value="1"/>
</dbReference>
<keyword evidence="7" id="KW-0812">Transmembrane</keyword>
<comment type="pathway">
    <text evidence="1 6">Lipid metabolism; fatty acid biosynthesis.</text>
</comment>
<keyword evidence="7" id="KW-1133">Transmembrane helix</keyword>
<proteinExistence type="inferred from homology"/>
<keyword evidence="3 6" id="KW-0808">Transferase</keyword>
<dbReference type="CDD" id="cd00831">
    <property type="entry name" value="CHS_like"/>
    <property type="match status" value="1"/>
</dbReference>
<evidence type="ECO:0000256" key="3">
    <source>
        <dbReference type="ARBA" id="ARBA00022679"/>
    </source>
</evidence>
<evidence type="ECO:0000256" key="6">
    <source>
        <dbReference type="PIRNR" id="PIRNR036417"/>
    </source>
</evidence>
<dbReference type="UniPathway" id="UPA00094"/>
<reference evidence="10" key="1">
    <citation type="submission" date="2021-01" db="UniProtKB">
        <authorList>
            <consortium name="EnsemblPlants"/>
        </authorList>
    </citation>
    <scope>IDENTIFICATION</scope>
</reference>
<evidence type="ECO:0000259" key="8">
    <source>
        <dbReference type="Pfam" id="PF08392"/>
    </source>
</evidence>
<protein>
    <recommendedName>
        <fullName evidence="6">3-ketoacyl-CoA synthase</fullName>
        <ecNumber evidence="6">2.3.1.-</ecNumber>
    </recommendedName>
</protein>
<evidence type="ECO:0000313" key="11">
    <source>
        <dbReference type="Proteomes" id="UP000594263"/>
    </source>
</evidence>
<evidence type="ECO:0000256" key="2">
    <source>
        <dbReference type="ARBA" id="ARBA00005531"/>
    </source>
</evidence>
<comment type="catalytic activity">
    <reaction evidence="5">
        <text>a very-long-chain acyl-CoA + malonyl-CoA + H(+) = a very-long-chain 3-oxoacyl-CoA + CO2 + CoA</text>
        <dbReference type="Rhea" id="RHEA:32727"/>
        <dbReference type="ChEBI" id="CHEBI:15378"/>
        <dbReference type="ChEBI" id="CHEBI:16526"/>
        <dbReference type="ChEBI" id="CHEBI:57287"/>
        <dbReference type="ChEBI" id="CHEBI:57384"/>
        <dbReference type="ChEBI" id="CHEBI:90725"/>
        <dbReference type="ChEBI" id="CHEBI:90736"/>
        <dbReference type="EC" id="2.3.1.199"/>
    </reaction>
</comment>
<evidence type="ECO:0000256" key="4">
    <source>
        <dbReference type="ARBA" id="ARBA00023315"/>
    </source>
</evidence>
<dbReference type="InterPro" id="IPR016039">
    <property type="entry name" value="Thiolase-like"/>
</dbReference>